<feature type="transmembrane region" description="Helical" evidence="7">
    <location>
        <begin position="321"/>
        <end position="340"/>
    </location>
</feature>
<evidence type="ECO:0000313" key="9">
    <source>
        <dbReference type="Proteomes" id="UP001189624"/>
    </source>
</evidence>
<evidence type="ECO:0000256" key="5">
    <source>
        <dbReference type="ARBA" id="ARBA00023136"/>
    </source>
</evidence>
<evidence type="ECO:0000256" key="6">
    <source>
        <dbReference type="SAM" id="MobiDB-lite"/>
    </source>
</evidence>
<keyword evidence="9" id="KW-1185">Reference proteome</keyword>
<feature type="transmembrane region" description="Helical" evidence="7">
    <location>
        <begin position="438"/>
        <end position="458"/>
    </location>
</feature>
<comment type="subcellular location">
    <subcellularLocation>
        <location evidence="1">Membrane</location>
        <topology evidence="1">Multi-pass membrane protein</topology>
    </subcellularLocation>
</comment>
<gene>
    <name evidence="8" type="ORF">AYBTSS11_LOCUS13537</name>
</gene>
<dbReference type="InterPro" id="IPR000109">
    <property type="entry name" value="POT_fam"/>
</dbReference>
<keyword evidence="4 7" id="KW-1133">Transmembrane helix</keyword>
<evidence type="ECO:0000313" key="8">
    <source>
        <dbReference type="EMBL" id="CAJ1949070.1"/>
    </source>
</evidence>
<dbReference type="GO" id="GO:0022857">
    <property type="term" value="F:transmembrane transporter activity"/>
    <property type="evidence" value="ECO:0007669"/>
    <property type="project" value="InterPro"/>
</dbReference>
<proteinExistence type="inferred from homology"/>
<evidence type="ECO:0000256" key="4">
    <source>
        <dbReference type="ARBA" id="ARBA00022989"/>
    </source>
</evidence>
<feature type="transmembrane region" description="Helical" evidence="7">
    <location>
        <begin position="278"/>
        <end position="300"/>
    </location>
</feature>
<comment type="similarity">
    <text evidence="2">Belongs to the major facilitator superfamily. Proton-dependent oligopeptide transporter (POT/PTR) (TC 2.A.17) family.</text>
</comment>
<keyword evidence="5 7" id="KW-0472">Membrane</keyword>
<dbReference type="InterPro" id="IPR036259">
    <property type="entry name" value="MFS_trans_sf"/>
</dbReference>
<name>A0AA86VY82_9FABA</name>
<dbReference type="PANTHER" id="PTHR11654">
    <property type="entry name" value="OLIGOPEPTIDE TRANSPORTER-RELATED"/>
    <property type="match status" value="1"/>
</dbReference>
<keyword evidence="3 7" id="KW-0812">Transmembrane</keyword>
<feature type="region of interest" description="Disordered" evidence="6">
    <location>
        <begin position="469"/>
        <end position="490"/>
    </location>
</feature>
<evidence type="ECO:0000256" key="2">
    <source>
        <dbReference type="ARBA" id="ARBA00005982"/>
    </source>
</evidence>
<evidence type="ECO:0000256" key="3">
    <source>
        <dbReference type="ARBA" id="ARBA00022692"/>
    </source>
</evidence>
<dbReference type="GO" id="GO:0016020">
    <property type="term" value="C:membrane"/>
    <property type="evidence" value="ECO:0007669"/>
    <property type="project" value="UniProtKB-SubCell"/>
</dbReference>
<feature type="transmembrane region" description="Helical" evidence="7">
    <location>
        <begin position="240"/>
        <end position="262"/>
    </location>
</feature>
<evidence type="ECO:0000256" key="1">
    <source>
        <dbReference type="ARBA" id="ARBA00004141"/>
    </source>
</evidence>
<dbReference type="Gene3D" id="1.20.1250.20">
    <property type="entry name" value="MFS general substrate transporter like domains"/>
    <property type="match status" value="1"/>
</dbReference>
<dbReference type="AlphaFoldDB" id="A0AA86VY82"/>
<dbReference type="EMBL" id="OY731401">
    <property type="protein sequence ID" value="CAJ1949070.1"/>
    <property type="molecule type" value="Genomic_DNA"/>
</dbReference>
<dbReference type="Proteomes" id="UP001189624">
    <property type="component" value="Chromosome 4"/>
</dbReference>
<reference evidence="8" key="1">
    <citation type="submission" date="2023-10" db="EMBL/GenBank/DDBJ databases">
        <authorList>
            <person name="Domelevo Entfellner J.-B."/>
        </authorList>
    </citation>
    <scope>NUCLEOTIDE SEQUENCE</scope>
</reference>
<sequence length="507" mass="57663">MGKTKIFHSQGIMLLWTSTSDTPSQFHTFYAAIIFLALGNSGQKLTENFLEYQLEEKIEARQAVGGGSTHKKKELEFMDKVLIRSWMYAPCVVGYIITIIYAFVVDDKYEHTFRFAALFMGGTYMVFLAGSAWYSREELPVESNLRKIYRILKAALWKRGAKYPTSPSRYYWKGCKQDHHYKHREGVRLVPPVPRLCRWLDKAAILEPEDSRVGVEVQEKNMKLCTVKDVREVKSLVPMFYLGFAFFGYSLLVATENTFFVAQASNMTSKITKNDNDIFLLFLIKEGVSDVSRFICFLIGCAFRRLKHFKFIDNVCNKKAAIVRIGFGMVFAVICSLIAWKVEVGRLNVNKEMGYIEEGRNSTVALVPQFSLMGITEGLVEGGMASLFRRHVAKSMWSFGDAFGGLVIGSGKLLIIPLVLGIPSWFKDTLNASRLDRFYLMLGILNAVFLLVFAYYSFMYAYKVVCPEDDQPDSESSQVEESKGENPDFVESTVEIQLENNGSQQRL</sequence>
<accession>A0AA86VY82</accession>
<protein>
    <submittedName>
        <fullName evidence="8">Uncharacterized protein</fullName>
    </submittedName>
</protein>
<feature type="transmembrane region" description="Helical" evidence="7">
    <location>
        <begin position="81"/>
        <end position="103"/>
    </location>
</feature>
<dbReference type="Pfam" id="PF00854">
    <property type="entry name" value="PTR2"/>
    <property type="match status" value="1"/>
</dbReference>
<evidence type="ECO:0000256" key="7">
    <source>
        <dbReference type="SAM" id="Phobius"/>
    </source>
</evidence>
<dbReference type="Gramene" id="rna-AYBTSS11_LOCUS13537">
    <property type="protein sequence ID" value="CAJ1949070.1"/>
    <property type="gene ID" value="gene-AYBTSS11_LOCUS13537"/>
</dbReference>
<feature type="transmembrane region" description="Helical" evidence="7">
    <location>
        <begin position="402"/>
        <end position="426"/>
    </location>
</feature>
<organism evidence="8 9">
    <name type="scientific">Sphenostylis stenocarpa</name>
    <dbReference type="NCBI Taxonomy" id="92480"/>
    <lineage>
        <taxon>Eukaryota</taxon>
        <taxon>Viridiplantae</taxon>
        <taxon>Streptophyta</taxon>
        <taxon>Embryophyta</taxon>
        <taxon>Tracheophyta</taxon>
        <taxon>Spermatophyta</taxon>
        <taxon>Magnoliopsida</taxon>
        <taxon>eudicotyledons</taxon>
        <taxon>Gunneridae</taxon>
        <taxon>Pentapetalae</taxon>
        <taxon>rosids</taxon>
        <taxon>fabids</taxon>
        <taxon>Fabales</taxon>
        <taxon>Fabaceae</taxon>
        <taxon>Papilionoideae</taxon>
        <taxon>50 kb inversion clade</taxon>
        <taxon>NPAAA clade</taxon>
        <taxon>indigoferoid/millettioid clade</taxon>
        <taxon>Phaseoleae</taxon>
        <taxon>Sphenostylis</taxon>
    </lineage>
</organism>
<feature type="transmembrane region" description="Helical" evidence="7">
    <location>
        <begin position="115"/>
        <end position="134"/>
    </location>
</feature>